<dbReference type="Gene3D" id="2.40.260.10">
    <property type="entry name" value="Sortase"/>
    <property type="match status" value="1"/>
</dbReference>
<dbReference type="EMBL" id="MGJB01000006">
    <property type="protein sequence ID" value="OGM98892.1"/>
    <property type="molecule type" value="Genomic_DNA"/>
</dbReference>
<sequence>MQSKIVSRRKPWLSIFAGLIALSPAFLLNFNPGIFNLSVIRQIYHDPTPLIKNTVVLITEERAGIPVSVVDKPVRLKIPKINVNSDVEYVGLAPDRAMDVPKNRDNVGWFELGPRPGAVGSAVIAGHYGRQNNKGSVFDNLHKLRKGDKLYVEDDRGTIISFVVRESRRYEPKVDTSGVFSFNDGKSHLNLVTCEGVWDEATQQYSKRLVVFTDRE</sequence>
<evidence type="ECO:0000313" key="2">
    <source>
        <dbReference type="EMBL" id="OGM98892.1"/>
    </source>
</evidence>
<gene>
    <name evidence="2" type="ORF">A2649_00820</name>
</gene>
<keyword evidence="1" id="KW-0378">Hydrolase</keyword>
<dbReference type="InterPro" id="IPR023365">
    <property type="entry name" value="Sortase_dom-sf"/>
</dbReference>
<proteinExistence type="predicted"/>
<dbReference type="InterPro" id="IPR005754">
    <property type="entry name" value="Sortase"/>
</dbReference>
<dbReference type="STRING" id="1802661.A2649_00820"/>
<reference evidence="2 3" key="1">
    <citation type="journal article" date="2016" name="Nat. Commun.">
        <title>Thousands of microbial genomes shed light on interconnected biogeochemical processes in an aquifer system.</title>
        <authorList>
            <person name="Anantharaman K."/>
            <person name="Brown C.T."/>
            <person name="Hug L.A."/>
            <person name="Sharon I."/>
            <person name="Castelle C.J."/>
            <person name="Probst A.J."/>
            <person name="Thomas B.C."/>
            <person name="Singh A."/>
            <person name="Wilkins M.J."/>
            <person name="Karaoz U."/>
            <person name="Brodie E.L."/>
            <person name="Williams K.H."/>
            <person name="Hubbard S.S."/>
            <person name="Banfield J.F."/>
        </authorList>
    </citation>
    <scope>NUCLEOTIDE SEQUENCE [LARGE SCALE GENOMIC DNA]</scope>
</reference>
<evidence type="ECO:0000256" key="1">
    <source>
        <dbReference type="ARBA" id="ARBA00022801"/>
    </source>
</evidence>
<dbReference type="Pfam" id="PF04203">
    <property type="entry name" value="Sortase"/>
    <property type="match status" value="1"/>
</dbReference>
<dbReference type="InterPro" id="IPR042001">
    <property type="entry name" value="Sortase_F"/>
</dbReference>
<dbReference type="AlphaFoldDB" id="A0A1F8EDL7"/>
<dbReference type="GO" id="GO:0016787">
    <property type="term" value="F:hydrolase activity"/>
    <property type="evidence" value="ECO:0007669"/>
    <property type="project" value="UniProtKB-KW"/>
</dbReference>
<protein>
    <recommendedName>
        <fullName evidence="4">Peptidase C60 sortase A and B</fullName>
    </recommendedName>
</protein>
<evidence type="ECO:0008006" key="4">
    <source>
        <dbReference type="Google" id="ProtNLM"/>
    </source>
</evidence>
<accession>A0A1F8EDL7</accession>
<organism evidence="2 3">
    <name type="scientific">Candidatus Yanofskybacteria bacterium RIFCSPHIGHO2_01_FULL_41_26</name>
    <dbReference type="NCBI Taxonomy" id="1802661"/>
    <lineage>
        <taxon>Bacteria</taxon>
        <taxon>Candidatus Yanofskyibacteriota</taxon>
    </lineage>
</organism>
<dbReference type="CDD" id="cd05829">
    <property type="entry name" value="Sortase_F"/>
    <property type="match status" value="1"/>
</dbReference>
<comment type="caution">
    <text evidence="2">The sequence shown here is derived from an EMBL/GenBank/DDBJ whole genome shotgun (WGS) entry which is preliminary data.</text>
</comment>
<dbReference type="SUPFAM" id="SSF63817">
    <property type="entry name" value="Sortase"/>
    <property type="match status" value="1"/>
</dbReference>
<dbReference type="Proteomes" id="UP000176893">
    <property type="component" value="Unassembled WGS sequence"/>
</dbReference>
<evidence type="ECO:0000313" key="3">
    <source>
        <dbReference type="Proteomes" id="UP000176893"/>
    </source>
</evidence>
<name>A0A1F8EDL7_9BACT</name>